<dbReference type="Pfam" id="PF00097">
    <property type="entry name" value="zf-C3HC4"/>
    <property type="match status" value="1"/>
</dbReference>
<dbReference type="Gene3D" id="4.10.1000.10">
    <property type="entry name" value="Zinc finger, CCCH-type"/>
    <property type="match status" value="1"/>
</dbReference>
<feature type="region of interest" description="Disordered" evidence="6">
    <location>
        <begin position="413"/>
        <end position="442"/>
    </location>
</feature>
<evidence type="ECO:0000259" key="7">
    <source>
        <dbReference type="PROSITE" id="PS50089"/>
    </source>
</evidence>
<evidence type="ECO:0000256" key="4">
    <source>
        <dbReference type="ARBA" id="ARBA00022833"/>
    </source>
</evidence>
<proteinExistence type="predicted"/>
<dbReference type="PROSITE" id="PS00518">
    <property type="entry name" value="ZF_RING_1"/>
    <property type="match status" value="1"/>
</dbReference>
<feature type="zinc finger region" description="C3H1-type" evidence="5">
    <location>
        <begin position="161"/>
        <end position="195"/>
    </location>
</feature>
<keyword evidence="3 5" id="KW-0863">Zinc-finger</keyword>
<protein>
    <recommendedName>
        <fullName evidence="11">RING-type E3 ubiquitin transferase</fullName>
    </recommendedName>
</protein>
<feature type="zinc finger region" description="C3H1-type" evidence="5">
    <location>
        <begin position="11"/>
        <end position="39"/>
    </location>
</feature>
<feature type="compositionally biased region" description="Basic and acidic residues" evidence="6">
    <location>
        <begin position="290"/>
        <end position="307"/>
    </location>
</feature>
<dbReference type="InterPro" id="IPR045072">
    <property type="entry name" value="MKRN-like"/>
</dbReference>
<feature type="domain" description="RING-type" evidence="7">
    <location>
        <begin position="82"/>
        <end position="131"/>
    </location>
</feature>
<dbReference type="InterPro" id="IPR017907">
    <property type="entry name" value="Znf_RING_CS"/>
</dbReference>
<dbReference type="InterPro" id="IPR036855">
    <property type="entry name" value="Znf_CCCH_sf"/>
</dbReference>
<evidence type="ECO:0000259" key="8">
    <source>
        <dbReference type="PROSITE" id="PS50103"/>
    </source>
</evidence>
<evidence type="ECO:0000313" key="10">
    <source>
        <dbReference type="Proteomes" id="UP000815677"/>
    </source>
</evidence>
<evidence type="ECO:0008006" key="11">
    <source>
        <dbReference type="Google" id="ProtNLM"/>
    </source>
</evidence>
<dbReference type="PANTHER" id="PTHR11224:SF10">
    <property type="entry name" value="IP09428P-RELATED"/>
    <property type="match status" value="1"/>
</dbReference>
<feature type="zinc finger region" description="C3H1-type" evidence="5">
    <location>
        <begin position="45"/>
        <end position="72"/>
    </location>
</feature>
<dbReference type="Proteomes" id="UP000815677">
    <property type="component" value="Unassembled WGS sequence"/>
</dbReference>
<feature type="region of interest" description="Disordered" evidence="6">
    <location>
        <begin position="290"/>
        <end position="350"/>
    </location>
</feature>
<evidence type="ECO:0000313" key="9">
    <source>
        <dbReference type="EMBL" id="GAT46775.1"/>
    </source>
</evidence>
<dbReference type="SUPFAM" id="SSF90229">
    <property type="entry name" value="CCCH zinc finger"/>
    <property type="match status" value="2"/>
</dbReference>
<reference evidence="9" key="1">
    <citation type="submission" date="2014-09" db="EMBL/GenBank/DDBJ databases">
        <title>Genome sequence of the luminous mushroom Mycena chlorophos for searching fungal bioluminescence genes.</title>
        <authorList>
            <person name="Tanaka Y."/>
            <person name="Kasuga D."/>
            <person name="Oba Y."/>
            <person name="Hase S."/>
            <person name="Sato K."/>
            <person name="Oba Y."/>
            <person name="Sakakibara Y."/>
        </authorList>
    </citation>
    <scope>NUCLEOTIDE SEQUENCE</scope>
</reference>
<gene>
    <name evidence="9" type="ORF">MCHLO_04274</name>
</gene>
<dbReference type="InterPro" id="IPR018957">
    <property type="entry name" value="Znf_C3HC4_RING-type"/>
</dbReference>
<evidence type="ECO:0000256" key="3">
    <source>
        <dbReference type="ARBA" id="ARBA00022771"/>
    </source>
</evidence>
<dbReference type="PROSITE" id="PS50089">
    <property type="entry name" value="ZF_RING_2"/>
    <property type="match status" value="1"/>
</dbReference>
<evidence type="ECO:0000256" key="1">
    <source>
        <dbReference type="ARBA" id="ARBA00022679"/>
    </source>
</evidence>
<keyword evidence="1" id="KW-0808">Transferase</keyword>
<feature type="domain" description="C3H1-type" evidence="8">
    <location>
        <begin position="161"/>
        <end position="195"/>
    </location>
</feature>
<dbReference type="Gene3D" id="3.30.40.10">
    <property type="entry name" value="Zinc/RING finger domain, C3HC4 (zinc finger)"/>
    <property type="match status" value="1"/>
</dbReference>
<evidence type="ECO:0000256" key="2">
    <source>
        <dbReference type="ARBA" id="ARBA00022723"/>
    </source>
</evidence>
<accession>A0ABQ0L6I0</accession>
<feature type="compositionally biased region" description="Acidic residues" evidence="6">
    <location>
        <begin position="308"/>
        <end position="318"/>
    </location>
</feature>
<dbReference type="EMBL" id="DF842749">
    <property type="protein sequence ID" value="GAT46775.1"/>
    <property type="molecule type" value="Genomic_DNA"/>
</dbReference>
<evidence type="ECO:0000256" key="6">
    <source>
        <dbReference type="SAM" id="MobiDB-lite"/>
    </source>
</evidence>
<organism evidence="9 10">
    <name type="scientific">Mycena chlorophos</name>
    <name type="common">Agaric fungus</name>
    <name type="synonym">Agaricus chlorophos</name>
    <dbReference type="NCBI Taxonomy" id="658473"/>
    <lineage>
        <taxon>Eukaryota</taxon>
        <taxon>Fungi</taxon>
        <taxon>Dikarya</taxon>
        <taxon>Basidiomycota</taxon>
        <taxon>Agaricomycotina</taxon>
        <taxon>Agaricomycetes</taxon>
        <taxon>Agaricomycetidae</taxon>
        <taxon>Agaricales</taxon>
        <taxon>Marasmiineae</taxon>
        <taxon>Mycenaceae</taxon>
        <taxon>Mycena</taxon>
    </lineage>
</organism>
<sequence length="453" mass="50647">MAAPTQRPVTSKPRGVCRYWHSPRGCFAGKDCKFLHGPSATHTPYDKAKVCRWYKAGFCKRGTDCWFAHERESSIPDEDDLCSVCFERPDTYGLLTGCGHIFCLPCLKQWRSNPNPDVVESGNTKRCPLCRRESKFIVPSSKFYVHGHPDKEMAITRYKASMKRVDCKHFQRSLETRSTPFCPYGRDCFYRHRNPDGTEYNPTHGIDSFRFGATDDVYVPGFARRADIMRSLETVFAQTAQLGLVRPFRDGEEDSNTVMHRLELLADHMLASLANRDLEPPRDVDTIVREHFAQRDASIPRREREERNDDDAQSDNSDDMPMLASVSVSSVEGSDEEDDSDDHGSGSAVRPFDLAALRRFRDENNTRRNAIHAAAAAEGEGEVAAASSPRAPPFVTDGRGRVVWSTSETAAEGVASNAAQGNGGNDAEGANEGEEFRPRESRSFLGRMLNAFS</sequence>
<dbReference type="PANTHER" id="PTHR11224">
    <property type="entry name" value="MAKORIN-RELATED"/>
    <property type="match status" value="1"/>
</dbReference>
<keyword evidence="4 5" id="KW-0862">Zinc</keyword>
<dbReference type="SMART" id="SM00356">
    <property type="entry name" value="ZnF_C3H1"/>
    <property type="match status" value="3"/>
</dbReference>
<dbReference type="InterPro" id="IPR013083">
    <property type="entry name" value="Znf_RING/FYVE/PHD"/>
</dbReference>
<feature type="domain" description="C3H1-type" evidence="8">
    <location>
        <begin position="11"/>
        <end position="39"/>
    </location>
</feature>
<feature type="domain" description="C3H1-type" evidence="8">
    <location>
        <begin position="45"/>
        <end position="72"/>
    </location>
</feature>
<name>A0ABQ0L6I0_MYCCL</name>
<keyword evidence="10" id="KW-1185">Reference proteome</keyword>
<feature type="region of interest" description="Disordered" evidence="6">
    <location>
        <begin position="378"/>
        <end position="398"/>
    </location>
</feature>
<dbReference type="SMART" id="SM00184">
    <property type="entry name" value="RING"/>
    <property type="match status" value="1"/>
</dbReference>
<evidence type="ECO:0000256" key="5">
    <source>
        <dbReference type="PROSITE-ProRule" id="PRU00723"/>
    </source>
</evidence>
<dbReference type="SUPFAM" id="SSF57850">
    <property type="entry name" value="RING/U-box"/>
    <property type="match status" value="1"/>
</dbReference>
<dbReference type="InterPro" id="IPR000571">
    <property type="entry name" value="Znf_CCCH"/>
</dbReference>
<dbReference type="InterPro" id="IPR001841">
    <property type="entry name" value="Znf_RING"/>
</dbReference>
<keyword evidence="2 5" id="KW-0479">Metal-binding</keyword>
<dbReference type="PROSITE" id="PS50103">
    <property type="entry name" value="ZF_C3H1"/>
    <property type="match status" value="3"/>
</dbReference>